<accession>A0A2G5SKK3</accession>
<gene>
    <name evidence="7" type="primary">Cni-F01G12.1</name>
    <name evidence="7" type="synonym">Cnig_chr_X.g22382</name>
    <name evidence="7" type="ORF">B9Z55_022382</name>
</gene>
<sequence>MRATKLLHLLLATVSIAQDMSRDHKHVENGIFAIVGAELPHSEVPVPDYYHNPAELLLTSVLKAREDSEKRNSLDTSREFPPPPTVSTNSIETSSAEHESMVEAHRIDHSGENLIRHSMKLWLHGGMEEVIIFDFWRFSDLKGLLISCAILFALGTFYEALKAFRLYLTDVKNWNRKDSFQLPTVVTVTDGRALKDDFKDLTSSVPLVTNPFKPVDTQEEKDAAKTPGCFSLVRIVQALVYMVQLILVYALILVVMTYNVWLILATVLGAGIGHWMFPSIPSVV</sequence>
<dbReference type="GO" id="GO:0016020">
    <property type="term" value="C:membrane"/>
    <property type="evidence" value="ECO:0007669"/>
    <property type="project" value="UniProtKB-SubCell"/>
</dbReference>
<dbReference type="EMBL" id="PDUG01000006">
    <property type="protein sequence ID" value="PIC15386.1"/>
    <property type="molecule type" value="Genomic_DNA"/>
</dbReference>
<evidence type="ECO:0000256" key="4">
    <source>
        <dbReference type="RuleBase" id="RU367022"/>
    </source>
</evidence>
<keyword evidence="6" id="KW-0732">Signal</keyword>
<keyword evidence="3 4" id="KW-0472">Membrane</keyword>
<evidence type="ECO:0000313" key="8">
    <source>
        <dbReference type="Proteomes" id="UP000230233"/>
    </source>
</evidence>
<evidence type="ECO:0000256" key="3">
    <source>
        <dbReference type="ARBA" id="ARBA00023136"/>
    </source>
</evidence>
<protein>
    <recommendedName>
        <fullName evidence="4">Copper transport protein</fullName>
    </recommendedName>
</protein>
<comment type="subcellular location">
    <subcellularLocation>
        <location evidence="4">Membrane</location>
        <topology evidence="4">Multi-pass membrane protein</topology>
    </subcellularLocation>
</comment>
<feature type="signal peptide" evidence="6">
    <location>
        <begin position="1"/>
        <end position="17"/>
    </location>
</feature>
<feature type="region of interest" description="Disordered" evidence="5">
    <location>
        <begin position="68"/>
        <end position="97"/>
    </location>
</feature>
<dbReference type="OrthoDB" id="161814at2759"/>
<keyword evidence="4" id="KW-0186">Copper</keyword>
<organism evidence="7 8">
    <name type="scientific">Caenorhabditis nigoni</name>
    <dbReference type="NCBI Taxonomy" id="1611254"/>
    <lineage>
        <taxon>Eukaryota</taxon>
        <taxon>Metazoa</taxon>
        <taxon>Ecdysozoa</taxon>
        <taxon>Nematoda</taxon>
        <taxon>Chromadorea</taxon>
        <taxon>Rhabditida</taxon>
        <taxon>Rhabditina</taxon>
        <taxon>Rhabditomorpha</taxon>
        <taxon>Rhabditoidea</taxon>
        <taxon>Rhabditidae</taxon>
        <taxon>Peloderinae</taxon>
        <taxon>Caenorhabditis</taxon>
    </lineage>
</organism>
<name>A0A2G5SKK3_9PELO</name>
<feature type="compositionally biased region" description="Basic and acidic residues" evidence="5">
    <location>
        <begin position="68"/>
        <end position="78"/>
    </location>
</feature>
<dbReference type="GO" id="GO:0005375">
    <property type="term" value="F:copper ion transmembrane transporter activity"/>
    <property type="evidence" value="ECO:0007669"/>
    <property type="project" value="UniProtKB-UniRule"/>
</dbReference>
<dbReference type="Pfam" id="PF04145">
    <property type="entry name" value="Ctr"/>
    <property type="match status" value="1"/>
</dbReference>
<reference evidence="8" key="1">
    <citation type="submission" date="2017-10" db="EMBL/GenBank/DDBJ databases">
        <title>Rapid genome shrinkage in a self-fertile nematode reveals novel sperm competition proteins.</title>
        <authorList>
            <person name="Yin D."/>
            <person name="Schwarz E.M."/>
            <person name="Thomas C.G."/>
            <person name="Felde R.L."/>
            <person name="Korf I.F."/>
            <person name="Cutter A.D."/>
            <person name="Schartner C.M."/>
            <person name="Ralston E.J."/>
            <person name="Meyer B.J."/>
            <person name="Haag E.S."/>
        </authorList>
    </citation>
    <scope>NUCLEOTIDE SEQUENCE [LARGE SCALE GENOMIC DNA]</scope>
    <source>
        <strain evidence="8">JU1422</strain>
    </source>
</reference>
<keyword evidence="1 4" id="KW-0812">Transmembrane</keyword>
<evidence type="ECO:0000313" key="7">
    <source>
        <dbReference type="EMBL" id="PIC15386.1"/>
    </source>
</evidence>
<dbReference type="InterPro" id="IPR007274">
    <property type="entry name" value="Cop_transporter"/>
</dbReference>
<keyword evidence="8" id="KW-1185">Reference proteome</keyword>
<keyword evidence="4" id="KW-0813">Transport</keyword>
<keyword evidence="2 4" id="KW-1133">Transmembrane helix</keyword>
<feature type="transmembrane region" description="Helical" evidence="4">
    <location>
        <begin position="231"/>
        <end position="252"/>
    </location>
</feature>
<keyword evidence="4" id="KW-0406">Ion transport</keyword>
<proteinExistence type="inferred from homology"/>
<dbReference type="AlphaFoldDB" id="A0A2G5SKK3"/>
<dbReference type="Proteomes" id="UP000230233">
    <property type="component" value="Chromosome X"/>
</dbReference>
<evidence type="ECO:0000256" key="6">
    <source>
        <dbReference type="SAM" id="SignalP"/>
    </source>
</evidence>
<dbReference type="PANTHER" id="PTHR12483">
    <property type="entry name" value="SOLUTE CARRIER FAMILY 31 COPPER TRANSPORTERS"/>
    <property type="match status" value="1"/>
</dbReference>
<dbReference type="PANTHER" id="PTHR12483:SF127">
    <property type="entry name" value="COPPER TRANSPORT PROTEIN"/>
    <property type="match status" value="1"/>
</dbReference>
<evidence type="ECO:0000256" key="1">
    <source>
        <dbReference type="ARBA" id="ARBA00022692"/>
    </source>
</evidence>
<evidence type="ECO:0000256" key="5">
    <source>
        <dbReference type="SAM" id="MobiDB-lite"/>
    </source>
</evidence>
<evidence type="ECO:0000256" key="2">
    <source>
        <dbReference type="ARBA" id="ARBA00022989"/>
    </source>
</evidence>
<feature type="chain" id="PRO_5013922556" description="Copper transport protein" evidence="6">
    <location>
        <begin position="18"/>
        <end position="284"/>
    </location>
</feature>
<feature type="transmembrane region" description="Helical" evidence="4">
    <location>
        <begin position="258"/>
        <end position="277"/>
    </location>
</feature>
<comment type="similarity">
    <text evidence="4">Belongs to the copper transporter (Ctr) (TC 1.A.56) family. SLC31A subfamily.</text>
</comment>
<keyword evidence="4" id="KW-0187">Copper transport</keyword>
<comment type="caution">
    <text evidence="7">The sequence shown here is derived from an EMBL/GenBank/DDBJ whole genome shotgun (WGS) entry which is preliminary data.</text>
</comment>